<accession>A0A8J3PPK7</accession>
<organism evidence="3 4">
    <name type="scientific">Planosporangium flavigriseum</name>
    <dbReference type="NCBI Taxonomy" id="373681"/>
    <lineage>
        <taxon>Bacteria</taxon>
        <taxon>Bacillati</taxon>
        <taxon>Actinomycetota</taxon>
        <taxon>Actinomycetes</taxon>
        <taxon>Micromonosporales</taxon>
        <taxon>Micromonosporaceae</taxon>
        <taxon>Planosporangium</taxon>
    </lineage>
</organism>
<evidence type="ECO:0000313" key="3">
    <source>
        <dbReference type="EMBL" id="GIG76474.1"/>
    </source>
</evidence>
<sequence>MLETVLRPLPIVLGMAGGCLLRKAGVAGPRDGGFLLRLAFTLFIPALLVTSLATVDITGELAIFPVAGVLAVSTGYLAGVRVPAPIAGAVATFGSAAPMRIFLALGILFEPPDKGLRRAALIVAVRLVTGLAVAALIVLVLGLTGVDRMIVLLLGVAPVAFNSVIFASLENLDVRLALTALSLSLVASLILAVVVTLVTT</sequence>
<evidence type="ECO:0000256" key="1">
    <source>
        <dbReference type="ARBA" id="ARBA00022448"/>
    </source>
</evidence>
<feature type="transmembrane region" description="Helical" evidence="2">
    <location>
        <begin position="61"/>
        <end position="80"/>
    </location>
</feature>
<feature type="transmembrane region" description="Helical" evidence="2">
    <location>
        <begin position="176"/>
        <end position="198"/>
    </location>
</feature>
<feature type="transmembrane region" description="Helical" evidence="2">
    <location>
        <begin position="121"/>
        <end position="143"/>
    </location>
</feature>
<evidence type="ECO:0000256" key="2">
    <source>
        <dbReference type="SAM" id="Phobius"/>
    </source>
</evidence>
<evidence type="ECO:0008006" key="5">
    <source>
        <dbReference type="Google" id="ProtNLM"/>
    </source>
</evidence>
<dbReference type="Proteomes" id="UP000653674">
    <property type="component" value="Unassembled WGS sequence"/>
</dbReference>
<keyword evidence="2" id="KW-1133">Transmembrane helix</keyword>
<dbReference type="PROSITE" id="PS51257">
    <property type="entry name" value="PROKAR_LIPOPROTEIN"/>
    <property type="match status" value="1"/>
</dbReference>
<reference evidence="3" key="1">
    <citation type="submission" date="2021-01" db="EMBL/GenBank/DDBJ databases">
        <title>Whole genome shotgun sequence of Planosporangium flavigriseum NBRC 105377.</title>
        <authorList>
            <person name="Komaki H."/>
            <person name="Tamura T."/>
        </authorList>
    </citation>
    <scope>NUCLEOTIDE SEQUENCE</scope>
    <source>
        <strain evidence="3">NBRC 105377</strain>
    </source>
</reference>
<proteinExistence type="predicted"/>
<feature type="transmembrane region" description="Helical" evidence="2">
    <location>
        <begin position="149"/>
        <end position="169"/>
    </location>
</feature>
<dbReference type="PANTHER" id="PTHR36838:SF3">
    <property type="entry name" value="TRANSPORTER AUXIN EFFLUX CARRIER EC FAMILY"/>
    <property type="match status" value="1"/>
</dbReference>
<comment type="caution">
    <text evidence="3">The sequence shown here is derived from an EMBL/GenBank/DDBJ whole genome shotgun (WGS) entry which is preliminary data.</text>
</comment>
<dbReference type="AlphaFoldDB" id="A0A8J3PPK7"/>
<dbReference type="RefSeq" id="WP_168080083.1">
    <property type="nucleotide sequence ID" value="NZ_BAAAQJ010000010.1"/>
</dbReference>
<keyword evidence="2" id="KW-0472">Membrane</keyword>
<feature type="transmembrane region" description="Helical" evidence="2">
    <location>
        <begin position="34"/>
        <end position="54"/>
    </location>
</feature>
<dbReference type="EMBL" id="BONU01000057">
    <property type="protein sequence ID" value="GIG76474.1"/>
    <property type="molecule type" value="Genomic_DNA"/>
</dbReference>
<evidence type="ECO:0000313" key="4">
    <source>
        <dbReference type="Proteomes" id="UP000653674"/>
    </source>
</evidence>
<name>A0A8J3PPK7_9ACTN</name>
<feature type="transmembrane region" description="Helical" evidence="2">
    <location>
        <begin position="86"/>
        <end position="109"/>
    </location>
</feature>
<keyword evidence="1" id="KW-0813">Transport</keyword>
<gene>
    <name evidence="3" type="ORF">Pfl04_48780</name>
</gene>
<dbReference type="PANTHER" id="PTHR36838">
    <property type="entry name" value="AUXIN EFFLUX CARRIER FAMILY PROTEIN"/>
    <property type="match status" value="1"/>
</dbReference>
<protein>
    <recommendedName>
        <fullName evidence="5">AEC family transporter</fullName>
    </recommendedName>
</protein>
<keyword evidence="4" id="KW-1185">Reference proteome</keyword>
<keyword evidence="2" id="KW-0812">Transmembrane</keyword>